<proteinExistence type="predicted"/>
<keyword evidence="2" id="KW-1185">Reference proteome</keyword>
<gene>
    <name evidence="1" type="ORF">NAEGRDRAFT_66120</name>
</gene>
<evidence type="ECO:0000313" key="1">
    <source>
        <dbReference type="EMBL" id="EFC45861.1"/>
    </source>
</evidence>
<dbReference type="InParanoid" id="D2VB78"/>
<dbReference type="GO" id="GO:0006508">
    <property type="term" value="P:proteolysis"/>
    <property type="evidence" value="ECO:0007669"/>
    <property type="project" value="InterPro"/>
</dbReference>
<dbReference type="GO" id="GO:0005737">
    <property type="term" value="C:cytoplasm"/>
    <property type="evidence" value="ECO:0007669"/>
    <property type="project" value="TreeGrafter"/>
</dbReference>
<accession>D2VB78</accession>
<dbReference type="OrthoDB" id="10255632at2759"/>
<dbReference type="Pfam" id="PF03568">
    <property type="entry name" value="Separin_C"/>
    <property type="match status" value="1"/>
</dbReference>
<dbReference type="KEGG" id="ngr:NAEGRDRAFT_66120"/>
<dbReference type="PANTHER" id="PTHR12792:SF0">
    <property type="entry name" value="SEPARIN"/>
    <property type="match status" value="1"/>
</dbReference>
<protein>
    <submittedName>
        <fullName evidence="1">Predicted protein</fullName>
    </submittedName>
</protein>
<name>D2VB78_NAEGR</name>
<sequence>MQALIDLYKKGIEEYNKGLSAYQANNFEQAVKSLEEGKQLFQKVLSTPIPEKFADKFKVASDHLLKTFELLLRSKYKLPNADFMEIQKGFIKLIRQNVSTGTFNEAKLLFLFQSYINCKTKAHKSPQEQPIFTIVEAIKEEAYEVHQIPFLKLELKAIEDTNCQDILFKENILVLQRLGEYLEKVSPNSSDIILYKVKRILLFLHSYSGTQPVSDSQVLKELEEVSSMLGTTIVNGNDTLTQTIIPFITNIITTFVSCMRYLERNPSNIEDLLSVNNSNETLNMKNKEIFSKVLKTVFNGHLQSIESLTRNLRFNLDVTDLFAHLNKRDIIYIFYLIGTVIRFCMVYGMDDVILNFRRIFSKPIPSNVDADYLKQYQTILSILNDHALHMNDKQFIKREKLDSFQEFEYRRRFCCKPEDDSFMQLSNEITGKILELSTEDAASISKYSYINCKAAMKYDVQVAYQHLIKSMKMRGMLEKEKRSEAKVIESITKKATKSDLKTSFSLAHHFDHSCISLLHYQQMIRIHEVRGNFSSCETCIRQGLRFSILVKCLSFTLSYLYHLARLKLNRHDFEDVEYIVQIVKALLSDNTSATHNIINKFAHEFLLLESTMLLMQNKDEEAETLLNSISNKNEMGIDLQKVILLLKRNDEQGAKQILERLSKVVDLNASNEKTEEDSLWVKYYCNALSGNNKLNYEFRSNFGLAWNDVPIPLKKRILAHMNTTSETTFTNNSEERDYAFLSSMSMGIRLKHTLQDLLDYFNSMNNNGMQSIGSMDDMTDNKGVEKMMRRLSITNELQFTFMLDLKDLTTKKSFMDNLISILPSNISVCNICITDDYSNLVVTVMNNHSGGDDDCIVMPIPLVRNTESFSKLNRLFSESAIKQTQLQYQKSSDSGSQLTSSSLSSYSNWRSYQALFGNDSNILHKVLLSFDHLQILSKESFTITDKSSWWKTRKDLDEKLATLVKYIEDLLFGPIKLLLVPRLMSEFDEILEAKTEFLIEKLKDVGGMVDFTFDPRMAKLLLKSFSSFKEESDVEECIKYFILGNVDCDASIVSSIQNIFYTTFLQAFSESDKKKDNLLFRHCTRIEKQKIKRKHLVFCLDKLIQQLPLEPRNWRKILQSTQDKETIEMLSNTIDGM</sequence>
<dbReference type="OMA" id="QMIRIHE"/>
<dbReference type="VEuPathDB" id="AmoebaDB:NAEGRDRAFT_66120"/>
<dbReference type="GO" id="GO:0004197">
    <property type="term" value="F:cysteine-type endopeptidase activity"/>
    <property type="evidence" value="ECO:0007669"/>
    <property type="project" value="InterPro"/>
</dbReference>
<dbReference type="GO" id="GO:0005634">
    <property type="term" value="C:nucleus"/>
    <property type="evidence" value="ECO:0007669"/>
    <property type="project" value="InterPro"/>
</dbReference>
<dbReference type="GO" id="GO:0072686">
    <property type="term" value="C:mitotic spindle"/>
    <property type="evidence" value="ECO:0007669"/>
    <property type="project" value="TreeGrafter"/>
</dbReference>
<dbReference type="PANTHER" id="PTHR12792">
    <property type="entry name" value="EXTRA SPINDLE POLES 1-RELATED"/>
    <property type="match status" value="1"/>
</dbReference>
<dbReference type="AlphaFoldDB" id="D2VB78"/>
<reference evidence="1 2" key="1">
    <citation type="journal article" date="2010" name="Cell">
        <title>The genome of Naegleria gruberi illuminates early eukaryotic versatility.</title>
        <authorList>
            <person name="Fritz-Laylin L.K."/>
            <person name="Prochnik S.E."/>
            <person name="Ginger M.L."/>
            <person name="Dacks J.B."/>
            <person name="Carpenter M.L."/>
            <person name="Field M.C."/>
            <person name="Kuo A."/>
            <person name="Paredez A."/>
            <person name="Chapman J."/>
            <person name="Pham J."/>
            <person name="Shu S."/>
            <person name="Neupane R."/>
            <person name="Cipriano M."/>
            <person name="Mancuso J."/>
            <person name="Tu H."/>
            <person name="Salamov A."/>
            <person name="Lindquist E."/>
            <person name="Shapiro H."/>
            <person name="Lucas S."/>
            <person name="Grigoriev I.V."/>
            <person name="Cande W.Z."/>
            <person name="Fulton C."/>
            <person name="Rokhsar D.S."/>
            <person name="Dawson S.C."/>
        </authorList>
    </citation>
    <scope>NUCLEOTIDE SEQUENCE [LARGE SCALE GENOMIC DNA]</scope>
    <source>
        <strain evidence="1 2">NEG-M</strain>
    </source>
</reference>
<dbReference type="GeneID" id="8850471"/>
<evidence type="ECO:0000313" key="2">
    <source>
        <dbReference type="Proteomes" id="UP000006671"/>
    </source>
</evidence>
<organism evidence="2">
    <name type="scientific">Naegleria gruberi</name>
    <name type="common">Amoeba</name>
    <dbReference type="NCBI Taxonomy" id="5762"/>
    <lineage>
        <taxon>Eukaryota</taxon>
        <taxon>Discoba</taxon>
        <taxon>Heterolobosea</taxon>
        <taxon>Tetramitia</taxon>
        <taxon>Eutetramitia</taxon>
        <taxon>Vahlkampfiidae</taxon>
        <taxon>Naegleria</taxon>
    </lineage>
</organism>
<dbReference type="InterPro" id="IPR005314">
    <property type="entry name" value="Peptidase_C50"/>
</dbReference>
<dbReference type="RefSeq" id="XP_002678605.1">
    <property type="nucleotide sequence ID" value="XM_002678559.1"/>
</dbReference>
<dbReference type="GO" id="GO:0051307">
    <property type="term" value="P:meiotic chromosome separation"/>
    <property type="evidence" value="ECO:0007669"/>
    <property type="project" value="TreeGrafter"/>
</dbReference>
<dbReference type="Proteomes" id="UP000006671">
    <property type="component" value="Unassembled WGS sequence"/>
</dbReference>
<dbReference type="EMBL" id="GG738861">
    <property type="protein sequence ID" value="EFC45861.1"/>
    <property type="molecule type" value="Genomic_DNA"/>
</dbReference>